<protein>
    <submittedName>
        <fullName evidence="1">Uncharacterized protein</fullName>
    </submittedName>
</protein>
<accession>A0ABN3VCK1</accession>
<name>A0ABN3VCK1_9ACTN</name>
<comment type="caution">
    <text evidence="1">The sequence shown here is derived from an EMBL/GenBank/DDBJ whole genome shotgun (WGS) entry which is preliminary data.</text>
</comment>
<evidence type="ECO:0000313" key="2">
    <source>
        <dbReference type="Proteomes" id="UP001500893"/>
    </source>
</evidence>
<dbReference type="EMBL" id="BAAAVM010000188">
    <property type="protein sequence ID" value="GAA2786751.1"/>
    <property type="molecule type" value="Genomic_DNA"/>
</dbReference>
<keyword evidence="2" id="KW-1185">Reference proteome</keyword>
<proteinExistence type="predicted"/>
<organism evidence="1 2">
    <name type="scientific">Streptomyces rameus</name>
    <dbReference type="NCBI Taxonomy" id="68261"/>
    <lineage>
        <taxon>Bacteria</taxon>
        <taxon>Bacillati</taxon>
        <taxon>Actinomycetota</taxon>
        <taxon>Actinomycetes</taxon>
        <taxon>Kitasatosporales</taxon>
        <taxon>Streptomycetaceae</taxon>
        <taxon>Streptomyces</taxon>
    </lineage>
</organism>
<dbReference type="RefSeq" id="WP_345060936.1">
    <property type="nucleotide sequence ID" value="NZ_BAAAVM010000188.1"/>
</dbReference>
<dbReference type="Proteomes" id="UP001500893">
    <property type="component" value="Unassembled WGS sequence"/>
</dbReference>
<evidence type="ECO:0000313" key="1">
    <source>
        <dbReference type="EMBL" id="GAA2786751.1"/>
    </source>
</evidence>
<gene>
    <name evidence="1" type="ORF">GCM10010521_75560</name>
</gene>
<sequence>MTTSTAPALTAAERMAAAVALLDAGASGSAHPRATAFLLRRALEGKLDTYLSRQRPALGRCRMQTKVVWLAHHLNPELAGRIAAVWSSLSGACHYQQYAMPPTVGELLSWYDEVAFVLRALPS</sequence>
<reference evidence="1 2" key="1">
    <citation type="journal article" date="2019" name="Int. J. Syst. Evol. Microbiol.">
        <title>The Global Catalogue of Microorganisms (GCM) 10K type strain sequencing project: providing services to taxonomists for standard genome sequencing and annotation.</title>
        <authorList>
            <consortium name="The Broad Institute Genomics Platform"/>
            <consortium name="The Broad Institute Genome Sequencing Center for Infectious Disease"/>
            <person name="Wu L."/>
            <person name="Ma J."/>
        </authorList>
    </citation>
    <scope>NUCLEOTIDE SEQUENCE [LARGE SCALE GENOMIC DNA]</scope>
    <source>
        <strain evidence="1 2">JCM 11574</strain>
    </source>
</reference>